<evidence type="ECO:0000313" key="2">
    <source>
        <dbReference type="EMBL" id="KAK2957117.1"/>
    </source>
</evidence>
<feature type="compositionally biased region" description="Basic and acidic residues" evidence="1">
    <location>
        <begin position="183"/>
        <end position="206"/>
    </location>
</feature>
<proteinExistence type="predicted"/>
<sequence length="310" mass="35140">MRRIWLSTTQMRKPLKHTSKNFGKTQATPKPLIFNLELLVLIPLPTTKVSPAASPTPTSSRQPSTPTRANMQIPKCRRGNHPASLMGSRTPLRMGRIRPTSTDNHQLRVLPLHSPIRSSTHSHQTRSAHPTLSSGSRTSLLLRDSISSRQEDSINPHRRALRIRRLRRKGSSLCRKTGSISHPRKDSSTRQPRKEDSISNPRKEGSTRQLHRGHTLPARTDSLTRNNQQDRRPSMGSTTTTTRFLPLNRKTHHVHQLHTPIPPDGAQCTPSNPTTATVLPNHPVLHRRLPSLERRTKRPKRHQAQNLLRL</sequence>
<evidence type="ECO:0000313" key="3">
    <source>
        <dbReference type="Proteomes" id="UP001281761"/>
    </source>
</evidence>
<reference evidence="2 3" key="1">
    <citation type="journal article" date="2022" name="bioRxiv">
        <title>Genomics of Preaxostyla Flagellates Illuminates Evolutionary Transitions and the Path Towards Mitochondrial Loss.</title>
        <authorList>
            <person name="Novak L.V.F."/>
            <person name="Treitli S.C."/>
            <person name="Pyrih J."/>
            <person name="Halakuc P."/>
            <person name="Pipaliya S.V."/>
            <person name="Vacek V."/>
            <person name="Brzon O."/>
            <person name="Soukal P."/>
            <person name="Eme L."/>
            <person name="Dacks J.B."/>
            <person name="Karnkowska A."/>
            <person name="Elias M."/>
            <person name="Hampl V."/>
        </authorList>
    </citation>
    <scope>NUCLEOTIDE SEQUENCE [LARGE SCALE GENOMIC DNA]</scope>
    <source>
        <strain evidence="2">NAU3</strain>
        <tissue evidence="2">Gut</tissue>
    </source>
</reference>
<keyword evidence="3" id="KW-1185">Reference proteome</keyword>
<feature type="compositionally biased region" description="Low complexity" evidence="1">
    <location>
        <begin position="131"/>
        <end position="143"/>
    </location>
</feature>
<protein>
    <submittedName>
        <fullName evidence="2">Uncharacterized protein</fullName>
    </submittedName>
</protein>
<feature type="compositionally biased region" description="Basic residues" evidence="1">
    <location>
        <begin position="156"/>
        <end position="170"/>
    </location>
</feature>
<name>A0ABQ9Y057_9EUKA</name>
<gene>
    <name evidence="2" type="ORF">BLNAU_7947</name>
</gene>
<comment type="caution">
    <text evidence="2">The sequence shown here is derived from an EMBL/GenBank/DDBJ whole genome shotgun (WGS) entry which is preliminary data.</text>
</comment>
<accession>A0ABQ9Y057</accession>
<evidence type="ECO:0000256" key="1">
    <source>
        <dbReference type="SAM" id="MobiDB-lite"/>
    </source>
</evidence>
<feature type="compositionally biased region" description="Polar residues" evidence="1">
    <location>
        <begin position="1"/>
        <end position="11"/>
    </location>
</feature>
<dbReference type="EMBL" id="JARBJD010000049">
    <property type="protein sequence ID" value="KAK2957117.1"/>
    <property type="molecule type" value="Genomic_DNA"/>
</dbReference>
<feature type="region of interest" description="Disordered" evidence="1">
    <location>
        <begin position="1"/>
        <end position="26"/>
    </location>
</feature>
<dbReference type="Proteomes" id="UP001281761">
    <property type="component" value="Unassembled WGS sequence"/>
</dbReference>
<organism evidence="2 3">
    <name type="scientific">Blattamonas nauphoetae</name>
    <dbReference type="NCBI Taxonomy" id="2049346"/>
    <lineage>
        <taxon>Eukaryota</taxon>
        <taxon>Metamonada</taxon>
        <taxon>Preaxostyla</taxon>
        <taxon>Oxymonadida</taxon>
        <taxon>Blattamonas</taxon>
    </lineage>
</organism>
<feature type="compositionally biased region" description="Polar residues" evidence="1">
    <location>
        <begin position="116"/>
        <end position="130"/>
    </location>
</feature>
<feature type="region of interest" description="Disordered" evidence="1">
    <location>
        <begin position="47"/>
        <end position="242"/>
    </location>
</feature>
<feature type="compositionally biased region" description="Low complexity" evidence="1">
    <location>
        <begin position="47"/>
        <end position="67"/>
    </location>
</feature>